<proteinExistence type="predicted"/>
<comment type="caution">
    <text evidence="2">The sequence shown here is derived from an EMBL/GenBank/DDBJ whole genome shotgun (WGS) entry which is preliminary data.</text>
</comment>
<reference evidence="2" key="1">
    <citation type="submission" date="2020-05" db="EMBL/GenBank/DDBJ databases">
        <authorList>
            <person name="Wang L."/>
            <person name="Shao Z."/>
        </authorList>
    </citation>
    <scope>NUCLEOTIDE SEQUENCE</scope>
    <source>
        <strain evidence="2">MCCC 1A05776</strain>
    </source>
</reference>
<dbReference type="AlphaFoldDB" id="A0AAW4YPL1"/>
<reference evidence="2" key="2">
    <citation type="journal article" date="2021" name="Front. Microbiol.">
        <title>Aerobic Denitrification and Heterotrophic Sulfur Oxidation in the Genus Halomonas Revealed by Six Novel Species Characterizations and Genome-Based Analysis.</title>
        <authorList>
            <person name="Wang L."/>
            <person name="Shao Z."/>
        </authorList>
    </citation>
    <scope>NUCLEOTIDE SEQUENCE</scope>
    <source>
        <strain evidence="2">MCCC 1A05776</strain>
    </source>
</reference>
<dbReference type="Pfam" id="PF13692">
    <property type="entry name" value="Glyco_trans_1_4"/>
    <property type="match status" value="1"/>
</dbReference>
<dbReference type="GO" id="GO:0016757">
    <property type="term" value="F:glycosyltransferase activity"/>
    <property type="evidence" value="ECO:0007669"/>
    <property type="project" value="UniProtKB-ARBA"/>
</dbReference>
<evidence type="ECO:0000313" key="2">
    <source>
        <dbReference type="EMBL" id="MCE8050814.1"/>
    </source>
</evidence>
<dbReference type="InterPro" id="IPR028098">
    <property type="entry name" value="Glyco_trans_4-like_N"/>
</dbReference>
<dbReference type="RefSeq" id="WP_234238886.1">
    <property type="nucleotide sequence ID" value="NZ_JABFTS010000002.1"/>
</dbReference>
<gene>
    <name evidence="2" type="ORF">HOP61_05870</name>
</gene>
<accession>A0AAW4YPL1</accession>
<dbReference type="CDD" id="cd03794">
    <property type="entry name" value="GT4_WbuB-like"/>
    <property type="match status" value="1"/>
</dbReference>
<evidence type="ECO:0000259" key="1">
    <source>
        <dbReference type="Pfam" id="PF13579"/>
    </source>
</evidence>
<protein>
    <submittedName>
        <fullName evidence="2">Glycosyltransferase family 4 protein</fullName>
    </submittedName>
</protein>
<dbReference type="SUPFAM" id="SSF53756">
    <property type="entry name" value="UDP-Glycosyltransferase/glycogen phosphorylase"/>
    <property type="match status" value="1"/>
</dbReference>
<dbReference type="Pfam" id="PF13579">
    <property type="entry name" value="Glyco_trans_4_4"/>
    <property type="match status" value="1"/>
</dbReference>
<dbReference type="Proteomes" id="UP001320178">
    <property type="component" value="Unassembled WGS sequence"/>
</dbReference>
<dbReference type="PANTHER" id="PTHR12526:SF622">
    <property type="entry name" value="GLYCOSYLTRANSFERASE (GROUP I)"/>
    <property type="match status" value="1"/>
</dbReference>
<feature type="domain" description="Glycosyltransferase subfamily 4-like N-terminal" evidence="1">
    <location>
        <begin position="21"/>
        <end position="202"/>
    </location>
</feature>
<evidence type="ECO:0000313" key="3">
    <source>
        <dbReference type="Proteomes" id="UP001320178"/>
    </source>
</evidence>
<dbReference type="Gene3D" id="3.40.50.2000">
    <property type="entry name" value="Glycogen Phosphorylase B"/>
    <property type="match status" value="2"/>
</dbReference>
<dbReference type="EMBL" id="JABFTS010000002">
    <property type="protein sequence ID" value="MCE8050814.1"/>
    <property type="molecule type" value="Genomic_DNA"/>
</dbReference>
<organism evidence="2 3">
    <name type="scientific">Billgrantia desiderata</name>
    <dbReference type="NCBI Taxonomy" id="52021"/>
    <lineage>
        <taxon>Bacteria</taxon>
        <taxon>Pseudomonadati</taxon>
        <taxon>Pseudomonadota</taxon>
        <taxon>Gammaproteobacteria</taxon>
        <taxon>Oceanospirillales</taxon>
        <taxon>Halomonadaceae</taxon>
        <taxon>Billgrantia</taxon>
    </lineage>
</organism>
<sequence length="416" mass="46478">MKHVWILNHYAKHPGAAGGARHYQLARHLPAQGWHATLIASSVDHPSGEQRLEESERWRLETCGEVRFLWLRTSSYRGNGGGRMKNMLEYAWQAVRPSRLAELERPDLIIGSSVHPFAALAGWWLARRHRVPFVFEVRDLWPQTLIDMGRLREGALLTRALRALEIFLYRRARRVLTLLPRAVDYIAPLGVPKERVEWLSNGVDLADFPDPGPPLPRPREMPLTLMYFGSHGEANGLSHLLEAMAIVKRDANGDAVPVRLRLIGEGPAKQALIRQAGALGLDGRWVSFEPPVAKREIPALAGEADAFVITVRDLPRLYRFGISMNKLFDYMAAARPVIIASAAVNDPVADAGAGITVPPEDPLVLAEAIKRLAALPAEERARMGRAGRAHMEAVYDYRILAERLADIMNDVMDEKR</sequence>
<dbReference type="PANTHER" id="PTHR12526">
    <property type="entry name" value="GLYCOSYLTRANSFERASE"/>
    <property type="match status" value="1"/>
</dbReference>
<name>A0AAW4YPL1_9GAMM</name>